<dbReference type="CDD" id="cd18787">
    <property type="entry name" value="SF2_C_DEAD"/>
    <property type="match status" value="1"/>
</dbReference>
<dbReference type="Proteomes" id="UP001144204">
    <property type="component" value="Unassembled WGS sequence"/>
</dbReference>
<dbReference type="EMBL" id="BRPL01000002">
    <property type="protein sequence ID" value="GLB47061.1"/>
    <property type="molecule type" value="Genomic_DNA"/>
</dbReference>
<keyword evidence="10" id="KW-1185">Reference proteome</keyword>
<organism evidence="9 10">
    <name type="scientific">Philodulcilactobacillus myokoensis</name>
    <dbReference type="NCBI Taxonomy" id="2929573"/>
    <lineage>
        <taxon>Bacteria</taxon>
        <taxon>Bacillati</taxon>
        <taxon>Bacillota</taxon>
        <taxon>Bacilli</taxon>
        <taxon>Lactobacillales</taxon>
        <taxon>Lactobacillaceae</taxon>
        <taxon>Philodulcilactobacillus</taxon>
    </lineage>
</organism>
<feature type="compositionally biased region" description="Basic residues" evidence="6">
    <location>
        <begin position="412"/>
        <end position="432"/>
    </location>
</feature>
<feature type="compositionally biased region" description="Basic and acidic residues" evidence="6">
    <location>
        <begin position="433"/>
        <end position="442"/>
    </location>
</feature>
<feature type="domain" description="Helicase C-terminal" evidence="8">
    <location>
        <begin position="223"/>
        <end position="367"/>
    </location>
</feature>
<dbReference type="PANTHER" id="PTHR47959">
    <property type="entry name" value="ATP-DEPENDENT RNA HELICASE RHLE-RELATED"/>
    <property type="match status" value="1"/>
</dbReference>
<dbReference type="InterPro" id="IPR011545">
    <property type="entry name" value="DEAD/DEAH_box_helicase_dom"/>
</dbReference>
<dbReference type="PROSITE" id="PS51192">
    <property type="entry name" value="HELICASE_ATP_BIND_1"/>
    <property type="match status" value="1"/>
</dbReference>
<dbReference type="GO" id="GO:0016787">
    <property type="term" value="F:hydrolase activity"/>
    <property type="evidence" value="ECO:0007669"/>
    <property type="project" value="UniProtKB-KW"/>
</dbReference>
<comment type="similarity">
    <text evidence="5">Belongs to the DEAD box helicase family.</text>
</comment>
<dbReference type="SMART" id="SM00487">
    <property type="entry name" value="DEXDc"/>
    <property type="match status" value="1"/>
</dbReference>
<gene>
    <name evidence="9" type="primary">rhe2</name>
    <name evidence="9" type="ORF">WR164_10400</name>
</gene>
<dbReference type="GO" id="GO:0005524">
    <property type="term" value="F:ATP binding"/>
    <property type="evidence" value="ECO:0007669"/>
    <property type="project" value="UniProtKB-KW"/>
</dbReference>
<dbReference type="InterPro" id="IPR044742">
    <property type="entry name" value="DEAD/DEAH_RhlB"/>
</dbReference>
<protein>
    <submittedName>
        <fullName evidence="9">Helicase</fullName>
    </submittedName>
</protein>
<feature type="region of interest" description="Disordered" evidence="6">
    <location>
        <begin position="412"/>
        <end position="442"/>
    </location>
</feature>
<keyword evidence="4" id="KW-0067">ATP-binding</keyword>
<dbReference type="InterPro" id="IPR050079">
    <property type="entry name" value="DEAD_box_RNA_helicase"/>
</dbReference>
<dbReference type="Pfam" id="PF00270">
    <property type="entry name" value="DEAD"/>
    <property type="match status" value="1"/>
</dbReference>
<dbReference type="InterPro" id="IPR001650">
    <property type="entry name" value="Helicase_C-like"/>
</dbReference>
<evidence type="ECO:0000256" key="4">
    <source>
        <dbReference type="ARBA" id="ARBA00022840"/>
    </source>
</evidence>
<keyword evidence="3 9" id="KW-0347">Helicase</keyword>
<dbReference type="InterPro" id="IPR027417">
    <property type="entry name" value="P-loop_NTPase"/>
</dbReference>
<reference evidence="9" key="1">
    <citation type="submission" date="2022-07" db="EMBL/GenBank/DDBJ databases">
        <authorList>
            <person name="Kouya T."/>
            <person name="Ishiyama Y."/>
        </authorList>
    </citation>
    <scope>NUCLEOTIDE SEQUENCE</scope>
    <source>
        <strain evidence="9">WR16-4</strain>
    </source>
</reference>
<dbReference type="GO" id="GO:0005829">
    <property type="term" value="C:cytosol"/>
    <property type="evidence" value="ECO:0007669"/>
    <property type="project" value="TreeGrafter"/>
</dbReference>
<dbReference type="InterPro" id="IPR014001">
    <property type="entry name" value="Helicase_ATP-bd"/>
</dbReference>
<evidence type="ECO:0000259" key="8">
    <source>
        <dbReference type="PROSITE" id="PS51194"/>
    </source>
</evidence>
<dbReference type="SUPFAM" id="SSF52540">
    <property type="entry name" value="P-loop containing nucleoside triphosphate hydrolases"/>
    <property type="match status" value="1"/>
</dbReference>
<evidence type="ECO:0000256" key="1">
    <source>
        <dbReference type="ARBA" id="ARBA00022741"/>
    </source>
</evidence>
<keyword evidence="1" id="KW-0547">Nucleotide-binding</keyword>
<dbReference type="GO" id="GO:0003724">
    <property type="term" value="F:RNA helicase activity"/>
    <property type="evidence" value="ECO:0007669"/>
    <property type="project" value="TreeGrafter"/>
</dbReference>
<evidence type="ECO:0000256" key="3">
    <source>
        <dbReference type="ARBA" id="ARBA00022806"/>
    </source>
</evidence>
<dbReference type="AlphaFoldDB" id="A0A9W6ESH8"/>
<evidence type="ECO:0000313" key="10">
    <source>
        <dbReference type="Proteomes" id="UP001144204"/>
    </source>
</evidence>
<proteinExistence type="inferred from homology"/>
<dbReference type="CDD" id="cd00268">
    <property type="entry name" value="DEADc"/>
    <property type="match status" value="1"/>
</dbReference>
<dbReference type="PROSITE" id="PS51194">
    <property type="entry name" value="HELICASE_CTER"/>
    <property type="match status" value="1"/>
</dbReference>
<dbReference type="GO" id="GO:0003676">
    <property type="term" value="F:nucleic acid binding"/>
    <property type="evidence" value="ECO:0007669"/>
    <property type="project" value="InterPro"/>
</dbReference>
<feature type="domain" description="Helicase ATP-binding" evidence="7">
    <location>
        <begin position="24"/>
        <end position="196"/>
    </location>
</feature>
<keyword evidence="2" id="KW-0378">Hydrolase</keyword>
<dbReference type="Pfam" id="PF00271">
    <property type="entry name" value="Helicase_C"/>
    <property type="match status" value="1"/>
</dbReference>
<dbReference type="RefSeq" id="WP_286136520.1">
    <property type="nucleotide sequence ID" value="NZ_BRPL01000002.1"/>
</dbReference>
<evidence type="ECO:0000256" key="6">
    <source>
        <dbReference type="SAM" id="MobiDB-lite"/>
    </source>
</evidence>
<dbReference type="Gene3D" id="3.40.50.300">
    <property type="entry name" value="P-loop containing nucleotide triphosphate hydrolases"/>
    <property type="match status" value="2"/>
</dbReference>
<name>A0A9W6ESH8_9LACO</name>
<dbReference type="PANTHER" id="PTHR47959:SF1">
    <property type="entry name" value="ATP-DEPENDENT RNA HELICASE DBPA"/>
    <property type="match status" value="1"/>
</dbReference>
<dbReference type="SMART" id="SM00490">
    <property type="entry name" value="HELICc"/>
    <property type="match status" value="1"/>
</dbReference>
<sequence length="442" mass="51210">MNPKLEQRFNHLYQKPTAIQSKVYQPILNGKDVLGLSPTGSGKTLAFALPILDRLSNDNLEKTRVMIFEPSQELAMQVTQVIRQWSKIFNIKPLALIGSANVKRQVEKLKKQHPKIIIGTPGRILNLAEDHKLKLDGLKMVVIDEADDLLQGDTLESVRDALNEGPSDAQLMYFSATDTEILHHLKKWFGRDAERIDVRKIDDTRGQVKHGLLKVSRAKRNQMLNRLLHVTSFKGLVFFNEMRDLNHAYSYFTHNHVNNVAKLTGDLNQVKRQHALKQFRLGQVKLLLTTDIAARGLDIKKLPAVVNYDLPTESNQYIHRVGRTGRMGEPGLVLNFGDDHDFRDLRHMLAETEYHFQPIYYYHNHLVDYIGHQSKTKEKSSPKAKQNIINHHQNVSYKKVNHKKKNHPMISKRVKKHRNKKHTKNKGMRHKWMKEDQKHHSK</sequence>
<reference evidence="9" key="2">
    <citation type="journal article" date="2023" name="PLoS ONE">
        <title>Philodulcilactobacillus myokoensis gen. nov., sp. nov., a fructophilic, acidophilic, and agar-phobic lactic acid bacterium isolated from fermented vegetable extracts.</title>
        <authorList>
            <person name="Kouya T."/>
            <person name="Ishiyama Y."/>
            <person name="Ohashi S."/>
            <person name="Kumakubo R."/>
            <person name="Yamazaki T."/>
            <person name="Otaki T."/>
        </authorList>
    </citation>
    <scope>NUCLEOTIDE SEQUENCE</scope>
    <source>
        <strain evidence="9">WR16-4</strain>
    </source>
</reference>
<evidence type="ECO:0000256" key="2">
    <source>
        <dbReference type="ARBA" id="ARBA00022801"/>
    </source>
</evidence>
<evidence type="ECO:0000256" key="5">
    <source>
        <dbReference type="ARBA" id="ARBA00038437"/>
    </source>
</evidence>
<accession>A0A9W6ESH8</accession>
<evidence type="ECO:0000313" key="9">
    <source>
        <dbReference type="EMBL" id="GLB47061.1"/>
    </source>
</evidence>
<comment type="caution">
    <text evidence="9">The sequence shown here is derived from an EMBL/GenBank/DDBJ whole genome shotgun (WGS) entry which is preliminary data.</text>
</comment>
<evidence type="ECO:0000259" key="7">
    <source>
        <dbReference type="PROSITE" id="PS51192"/>
    </source>
</evidence>